<protein>
    <submittedName>
        <fullName evidence="1">Uncharacterized protein</fullName>
    </submittedName>
</protein>
<evidence type="ECO:0000313" key="1">
    <source>
        <dbReference type="EMBL" id="SFP50097.1"/>
    </source>
</evidence>
<reference evidence="2" key="1">
    <citation type="submission" date="2016-10" db="EMBL/GenBank/DDBJ databases">
        <authorList>
            <person name="Varghese N."/>
            <person name="Submissions S."/>
        </authorList>
    </citation>
    <scope>NUCLEOTIDE SEQUENCE [LARGE SCALE GENOMIC DNA]</scope>
    <source>
        <strain evidence="2">JCM 18195</strain>
    </source>
</reference>
<accession>A0A1I5QVJ5</accession>
<dbReference type="AlphaFoldDB" id="A0A1I5QVJ5"/>
<organism evidence="1 2">
    <name type="scientific">Geopseudomonas sagittaria</name>
    <dbReference type="NCBI Taxonomy" id="1135990"/>
    <lineage>
        <taxon>Bacteria</taxon>
        <taxon>Pseudomonadati</taxon>
        <taxon>Pseudomonadota</taxon>
        <taxon>Gammaproteobacteria</taxon>
        <taxon>Pseudomonadales</taxon>
        <taxon>Pseudomonadaceae</taxon>
        <taxon>Geopseudomonas</taxon>
    </lineage>
</organism>
<sequence length="43" mass="4969">MRLQKWGRRPLSSDTHDLVSTALAGFDRIYLPGYRYQKLASLS</sequence>
<dbReference type="EMBL" id="FOXM01000003">
    <property type="protein sequence ID" value="SFP50097.1"/>
    <property type="molecule type" value="Genomic_DNA"/>
</dbReference>
<gene>
    <name evidence="1" type="ORF">SAMN05216229_10311</name>
</gene>
<evidence type="ECO:0000313" key="2">
    <source>
        <dbReference type="Proteomes" id="UP000243084"/>
    </source>
</evidence>
<proteinExistence type="predicted"/>
<name>A0A1I5QVJ5_9GAMM</name>
<keyword evidence="2" id="KW-1185">Reference proteome</keyword>
<dbReference type="Proteomes" id="UP000243084">
    <property type="component" value="Unassembled WGS sequence"/>
</dbReference>